<evidence type="ECO:0000256" key="5">
    <source>
        <dbReference type="ARBA" id="ARBA00022833"/>
    </source>
</evidence>
<feature type="region of interest" description="Disordered" evidence="8">
    <location>
        <begin position="180"/>
        <end position="243"/>
    </location>
</feature>
<dbReference type="PANTHER" id="PTHR14003:SF19">
    <property type="entry name" value="YY2 TRANSCRIPTION FACTOR"/>
    <property type="match status" value="1"/>
</dbReference>
<dbReference type="InterPro" id="IPR013087">
    <property type="entry name" value="Znf_C2H2_type"/>
</dbReference>
<keyword evidence="4 7" id="KW-0863">Zinc-finger</keyword>
<evidence type="ECO:0000256" key="1">
    <source>
        <dbReference type="ARBA" id="ARBA00004123"/>
    </source>
</evidence>
<dbReference type="InterPro" id="IPR036236">
    <property type="entry name" value="Znf_C2H2_sf"/>
</dbReference>
<keyword evidence="5" id="KW-0862">Zinc</keyword>
<dbReference type="SMART" id="SM00355">
    <property type="entry name" value="ZnF_C2H2"/>
    <property type="match status" value="2"/>
</dbReference>
<keyword evidence="11" id="KW-1185">Reference proteome</keyword>
<comment type="subcellular location">
    <subcellularLocation>
        <location evidence="1">Nucleus</location>
    </subcellularLocation>
</comment>
<feature type="domain" description="C2H2-type" evidence="9">
    <location>
        <begin position="124"/>
        <end position="151"/>
    </location>
</feature>
<dbReference type="Gene3D" id="3.30.160.60">
    <property type="entry name" value="Classic Zinc Finger"/>
    <property type="match status" value="2"/>
</dbReference>
<feature type="compositionally biased region" description="Polar residues" evidence="8">
    <location>
        <begin position="72"/>
        <end position="83"/>
    </location>
</feature>
<dbReference type="Pfam" id="PF00096">
    <property type="entry name" value="zf-C2H2"/>
    <property type="match status" value="2"/>
</dbReference>
<sequence length="243" mass="26864">MTAPLHHSARHPVVLPSIHELFPEHLKNHGFSRVPRMRSSEPSSLVASEALLLPPILWPAVSFDLRSKPDTSLSRSCGPNSTHPAPAIPVQRPLVTGTSSAPASSDEDAEVEDAEDWEDDRKKYACPVCGKRFTRLSGVKTHCNTHTGAMPFCCPYPHCGRAFNVNSNMKRHFRTHIYPAFTTPEPDSPKQHHKTLRTAPDIARAGSRTDPSLDPPLARSQRSHASPSHSVRDPNVRPRPRIS</sequence>
<evidence type="ECO:0000256" key="4">
    <source>
        <dbReference type="ARBA" id="ARBA00022771"/>
    </source>
</evidence>
<evidence type="ECO:0000259" key="9">
    <source>
        <dbReference type="PROSITE" id="PS50157"/>
    </source>
</evidence>
<protein>
    <recommendedName>
        <fullName evidence="9">C2H2-type domain-containing protein</fullName>
    </recommendedName>
</protein>
<feature type="region of interest" description="Disordered" evidence="8">
    <location>
        <begin position="72"/>
        <end position="117"/>
    </location>
</feature>
<dbReference type="PROSITE" id="PS00028">
    <property type="entry name" value="ZINC_FINGER_C2H2_1"/>
    <property type="match status" value="2"/>
</dbReference>
<dbReference type="GO" id="GO:0000978">
    <property type="term" value="F:RNA polymerase II cis-regulatory region sequence-specific DNA binding"/>
    <property type="evidence" value="ECO:0007669"/>
    <property type="project" value="TreeGrafter"/>
</dbReference>
<dbReference type="FunFam" id="3.30.160.60:FF:000145">
    <property type="entry name" value="Zinc finger protein 574"/>
    <property type="match status" value="1"/>
</dbReference>
<evidence type="ECO:0000256" key="3">
    <source>
        <dbReference type="ARBA" id="ARBA00022737"/>
    </source>
</evidence>
<dbReference type="GO" id="GO:0005667">
    <property type="term" value="C:transcription regulator complex"/>
    <property type="evidence" value="ECO:0007669"/>
    <property type="project" value="TreeGrafter"/>
</dbReference>
<keyword evidence="2" id="KW-0479">Metal-binding</keyword>
<evidence type="ECO:0000256" key="2">
    <source>
        <dbReference type="ARBA" id="ARBA00022723"/>
    </source>
</evidence>
<accession>A0A8H6YT43</accession>
<evidence type="ECO:0000313" key="10">
    <source>
        <dbReference type="EMBL" id="KAF7364129.1"/>
    </source>
</evidence>
<evidence type="ECO:0000256" key="6">
    <source>
        <dbReference type="ARBA" id="ARBA00023242"/>
    </source>
</evidence>
<dbReference type="GO" id="GO:0000981">
    <property type="term" value="F:DNA-binding transcription factor activity, RNA polymerase II-specific"/>
    <property type="evidence" value="ECO:0007669"/>
    <property type="project" value="TreeGrafter"/>
</dbReference>
<evidence type="ECO:0000256" key="7">
    <source>
        <dbReference type="PROSITE-ProRule" id="PRU00042"/>
    </source>
</evidence>
<dbReference type="EMBL" id="JACAZH010000007">
    <property type="protein sequence ID" value="KAF7364129.1"/>
    <property type="molecule type" value="Genomic_DNA"/>
</dbReference>
<feature type="compositionally biased region" description="Acidic residues" evidence="8">
    <location>
        <begin position="105"/>
        <end position="117"/>
    </location>
</feature>
<name>A0A8H6YT43_9AGAR</name>
<dbReference type="PANTHER" id="PTHR14003">
    <property type="entry name" value="TRANSCRIPTIONAL REPRESSOR PROTEIN YY"/>
    <property type="match status" value="1"/>
</dbReference>
<keyword evidence="3" id="KW-0677">Repeat</keyword>
<evidence type="ECO:0000313" key="11">
    <source>
        <dbReference type="Proteomes" id="UP000623467"/>
    </source>
</evidence>
<organism evidence="10 11">
    <name type="scientific">Mycena sanguinolenta</name>
    <dbReference type="NCBI Taxonomy" id="230812"/>
    <lineage>
        <taxon>Eukaryota</taxon>
        <taxon>Fungi</taxon>
        <taxon>Dikarya</taxon>
        <taxon>Basidiomycota</taxon>
        <taxon>Agaricomycotina</taxon>
        <taxon>Agaricomycetes</taxon>
        <taxon>Agaricomycetidae</taxon>
        <taxon>Agaricales</taxon>
        <taxon>Marasmiineae</taxon>
        <taxon>Mycenaceae</taxon>
        <taxon>Mycena</taxon>
    </lineage>
</organism>
<keyword evidence="6" id="KW-0539">Nucleus</keyword>
<reference evidence="10" key="1">
    <citation type="submission" date="2020-05" db="EMBL/GenBank/DDBJ databases">
        <title>Mycena genomes resolve the evolution of fungal bioluminescence.</title>
        <authorList>
            <person name="Tsai I.J."/>
        </authorList>
    </citation>
    <scope>NUCLEOTIDE SEQUENCE</scope>
    <source>
        <strain evidence="10">160909Yilan</strain>
    </source>
</reference>
<dbReference type="GO" id="GO:0000785">
    <property type="term" value="C:chromatin"/>
    <property type="evidence" value="ECO:0007669"/>
    <property type="project" value="TreeGrafter"/>
</dbReference>
<comment type="caution">
    <text evidence="10">The sequence shown here is derived from an EMBL/GenBank/DDBJ whole genome shotgun (WGS) entry which is preliminary data.</text>
</comment>
<evidence type="ECO:0000256" key="8">
    <source>
        <dbReference type="SAM" id="MobiDB-lite"/>
    </source>
</evidence>
<dbReference type="PROSITE" id="PS50157">
    <property type="entry name" value="ZINC_FINGER_C2H2_2"/>
    <property type="match status" value="2"/>
</dbReference>
<proteinExistence type="predicted"/>
<feature type="domain" description="C2H2-type" evidence="9">
    <location>
        <begin position="152"/>
        <end position="176"/>
    </location>
</feature>
<gene>
    <name evidence="10" type="ORF">MSAN_01072000</name>
</gene>
<dbReference type="GO" id="GO:0008270">
    <property type="term" value="F:zinc ion binding"/>
    <property type="evidence" value="ECO:0007669"/>
    <property type="project" value="UniProtKB-KW"/>
</dbReference>
<dbReference type="SUPFAM" id="SSF57667">
    <property type="entry name" value="beta-beta-alpha zinc fingers"/>
    <property type="match status" value="1"/>
</dbReference>
<dbReference type="AlphaFoldDB" id="A0A8H6YT43"/>
<dbReference type="OrthoDB" id="6077919at2759"/>
<dbReference type="GO" id="GO:0031519">
    <property type="term" value="C:PcG protein complex"/>
    <property type="evidence" value="ECO:0007669"/>
    <property type="project" value="TreeGrafter"/>
</dbReference>
<dbReference type="Proteomes" id="UP000623467">
    <property type="component" value="Unassembled WGS sequence"/>
</dbReference>